<evidence type="ECO:0000256" key="5">
    <source>
        <dbReference type="ARBA" id="ARBA00022741"/>
    </source>
</evidence>
<dbReference type="FunFam" id="3.40.50.300:FF:000016">
    <property type="entry name" value="Oligopeptide ABC transporter ATP-binding component"/>
    <property type="match status" value="1"/>
</dbReference>
<evidence type="ECO:0000256" key="4">
    <source>
        <dbReference type="ARBA" id="ARBA00022475"/>
    </source>
</evidence>
<dbReference type="Pfam" id="PF08352">
    <property type="entry name" value="oligo_HPY"/>
    <property type="match status" value="1"/>
</dbReference>
<gene>
    <name evidence="9" type="ORF">IV501_01110</name>
</gene>
<name>A0A934SGG3_9MICO</name>
<dbReference type="NCBIfam" id="TIGR01727">
    <property type="entry name" value="oligo_HPY"/>
    <property type="match status" value="1"/>
</dbReference>
<keyword evidence="5" id="KW-0547">Nucleotide-binding</keyword>
<evidence type="ECO:0000256" key="7">
    <source>
        <dbReference type="ARBA" id="ARBA00023136"/>
    </source>
</evidence>
<keyword evidence="6 9" id="KW-0067">ATP-binding</keyword>
<dbReference type="SMART" id="SM00382">
    <property type="entry name" value="AAA"/>
    <property type="match status" value="1"/>
</dbReference>
<dbReference type="PROSITE" id="PS50893">
    <property type="entry name" value="ABC_TRANSPORTER_2"/>
    <property type="match status" value="1"/>
</dbReference>
<evidence type="ECO:0000256" key="2">
    <source>
        <dbReference type="ARBA" id="ARBA00005417"/>
    </source>
</evidence>
<dbReference type="InterPro" id="IPR050388">
    <property type="entry name" value="ABC_Ni/Peptide_Import"/>
</dbReference>
<organism evidence="9 10">
    <name type="scientific">Lacisediminihabitans changchengi</name>
    <dbReference type="NCBI Taxonomy" id="2787634"/>
    <lineage>
        <taxon>Bacteria</taxon>
        <taxon>Bacillati</taxon>
        <taxon>Actinomycetota</taxon>
        <taxon>Actinomycetes</taxon>
        <taxon>Micrococcales</taxon>
        <taxon>Microbacteriaceae</taxon>
        <taxon>Lacisediminihabitans</taxon>
    </lineage>
</organism>
<evidence type="ECO:0000256" key="3">
    <source>
        <dbReference type="ARBA" id="ARBA00022448"/>
    </source>
</evidence>
<reference evidence="9" key="1">
    <citation type="submission" date="2021-01" db="EMBL/GenBank/DDBJ databases">
        <title>Lacisediminihabitans sp. nov. strain G11-30, isolated from Antarctic Soil.</title>
        <authorList>
            <person name="Li J."/>
        </authorList>
    </citation>
    <scope>NUCLEOTIDE SEQUENCE</scope>
    <source>
        <strain evidence="9">G11-30</strain>
    </source>
</reference>
<dbReference type="Pfam" id="PF00005">
    <property type="entry name" value="ABC_tran"/>
    <property type="match status" value="1"/>
</dbReference>
<dbReference type="GO" id="GO:0005524">
    <property type="term" value="F:ATP binding"/>
    <property type="evidence" value="ECO:0007669"/>
    <property type="project" value="UniProtKB-KW"/>
</dbReference>
<proteinExistence type="inferred from homology"/>
<dbReference type="InterPro" id="IPR017871">
    <property type="entry name" value="ABC_transporter-like_CS"/>
</dbReference>
<accession>A0A934SGG3</accession>
<keyword evidence="4" id="KW-1003">Cell membrane</keyword>
<comment type="subcellular location">
    <subcellularLocation>
        <location evidence="1">Cell membrane</location>
        <topology evidence="1">Peripheral membrane protein</topology>
    </subcellularLocation>
</comment>
<dbReference type="InterPro" id="IPR003593">
    <property type="entry name" value="AAA+_ATPase"/>
</dbReference>
<protein>
    <submittedName>
        <fullName evidence="9">ABC transporter ATP-binding protein</fullName>
    </submittedName>
</protein>
<evidence type="ECO:0000256" key="6">
    <source>
        <dbReference type="ARBA" id="ARBA00022840"/>
    </source>
</evidence>
<dbReference type="PANTHER" id="PTHR43297:SF2">
    <property type="entry name" value="DIPEPTIDE TRANSPORT ATP-BINDING PROTEIN DPPD"/>
    <property type="match status" value="1"/>
</dbReference>
<dbReference type="GO" id="GO:0005886">
    <property type="term" value="C:plasma membrane"/>
    <property type="evidence" value="ECO:0007669"/>
    <property type="project" value="UniProtKB-SubCell"/>
</dbReference>
<evidence type="ECO:0000259" key="8">
    <source>
        <dbReference type="PROSITE" id="PS50893"/>
    </source>
</evidence>
<dbReference type="CDD" id="cd03257">
    <property type="entry name" value="ABC_NikE_OppD_transporters"/>
    <property type="match status" value="1"/>
</dbReference>
<keyword evidence="7" id="KW-0472">Membrane</keyword>
<comment type="similarity">
    <text evidence="2">Belongs to the ABC transporter superfamily.</text>
</comment>
<dbReference type="InterPro" id="IPR027417">
    <property type="entry name" value="P-loop_NTPase"/>
</dbReference>
<dbReference type="InterPro" id="IPR013563">
    <property type="entry name" value="Oligopep_ABC_C"/>
</dbReference>
<dbReference type="EMBL" id="JAEPES010000001">
    <property type="protein sequence ID" value="MBK4346222.1"/>
    <property type="molecule type" value="Genomic_DNA"/>
</dbReference>
<dbReference type="Gene3D" id="3.40.50.300">
    <property type="entry name" value="P-loop containing nucleotide triphosphate hydrolases"/>
    <property type="match status" value="1"/>
</dbReference>
<evidence type="ECO:0000313" key="10">
    <source>
        <dbReference type="Proteomes" id="UP000636458"/>
    </source>
</evidence>
<feature type="domain" description="ABC transporter" evidence="8">
    <location>
        <begin position="4"/>
        <end position="253"/>
    </location>
</feature>
<dbReference type="SUPFAM" id="SSF52540">
    <property type="entry name" value="P-loop containing nucleoside triphosphate hydrolases"/>
    <property type="match status" value="1"/>
</dbReference>
<sequence>MSLLEIDDLRISLPTDGAPRVLVDGVSLRVNEGEFVGLAGESGSGKTVTALSALGFLPNGSSATGEVRLDGTDVLTMSPKQLRGVRGQTVAMVFQDPMTSLHPMLSIETQLTEQLRAHQSISKRAAQDRAVQLLDLVRIPNAQHALSAFPHHFSGGMRQRIAIASALACDPRLLIADEITTALDVTVQAGILELLQQIRRDTGMAVVFITHDLGVMNVTADSLYVMYSGRVVEHGVTRDVLAAPRHPYTRALIDALPNAHNLGEPLVAIPGDAATAENRPSGCAFHPRCAFAVDACRTDVPALRPVGTERELACHVDPFDPADRVTLLVETGV</sequence>
<dbReference type="GO" id="GO:0015833">
    <property type="term" value="P:peptide transport"/>
    <property type="evidence" value="ECO:0007669"/>
    <property type="project" value="InterPro"/>
</dbReference>
<evidence type="ECO:0000313" key="9">
    <source>
        <dbReference type="EMBL" id="MBK4346222.1"/>
    </source>
</evidence>
<dbReference type="RefSeq" id="WP_200554574.1">
    <property type="nucleotide sequence ID" value="NZ_JAEPES010000001.1"/>
</dbReference>
<dbReference type="PROSITE" id="PS00211">
    <property type="entry name" value="ABC_TRANSPORTER_1"/>
    <property type="match status" value="1"/>
</dbReference>
<dbReference type="Proteomes" id="UP000636458">
    <property type="component" value="Unassembled WGS sequence"/>
</dbReference>
<keyword evidence="10" id="KW-1185">Reference proteome</keyword>
<comment type="caution">
    <text evidence="9">The sequence shown here is derived from an EMBL/GenBank/DDBJ whole genome shotgun (WGS) entry which is preliminary data.</text>
</comment>
<evidence type="ECO:0000256" key="1">
    <source>
        <dbReference type="ARBA" id="ARBA00004202"/>
    </source>
</evidence>
<dbReference type="PANTHER" id="PTHR43297">
    <property type="entry name" value="OLIGOPEPTIDE TRANSPORT ATP-BINDING PROTEIN APPD"/>
    <property type="match status" value="1"/>
</dbReference>
<dbReference type="InterPro" id="IPR003439">
    <property type="entry name" value="ABC_transporter-like_ATP-bd"/>
</dbReference>
<keyword evidence="3" id="KW-0813">Transport</keyword>
<dbReference type="GO" id="GO:0016887">
    <property type="term" value="F:ATP hydrolysis activity"/>
    <property type="evidence" value="ECO:0007669"/>
    <property type="project" value="InterPro"/>
</dbReference>
<dbReference type="AlphaFoldDB" id="A0A934SGG3"/>